<evidence type="ECO:0000256" key="1">
    <source>
        <dbReference type="SAM" id="MobiDB-lite"/>
    </source>
</evidence>
<proteinExistence type="predicted"/>
<sequence length="324" mass="36103">MEGAIMAAFYKCSDVTSQLVNRTGDFTDVMHAIDGTRFLFLDDEVRRNNAFYLPNGHFIANFNGWNPFVENTWSMISTTFGTGNPNKTVSMKDIDTILWSMSFIYLDFETLKRNHGDDVAAVTWPTFNLNASECALYYCLKNITSAVKGSELTENITEATAVTRSPGSWNEGGSYTTWDNDPSDPRNSPESHAPADEAWSLEFHKMRSVDSYNSLGLRDPSQGLRSPEIQEVSIKSLSAHLQAMFRSNGKEGTPLWKSSSLAAIRRGDEMGGLLSSAGPSVRDMEDIARKTYVDEGLNDVEEAKPWIAETVEPATKPRMQSRTF</sequence>
<comment type="caution">
    <text evidence="2">The sequence shown here is derived from an EMBL/GenBank/DDBJ whole genome shotgun (WGS) entry which is preliminary data.</text>
</comment>
<gene>
    <name evidence="2" type="ORF">CSOJ01_14894</name>
</gene>
<keyword evidence="3" id="KW-1185">Reference proteome</keyword>
<dbReference type="Proteomes" id="UP000652219">
    <property type="component" value="Unassembled WGS sequence"/>
</dbReference>
<reference evidence="2 3" key="1">
    <citation type="journal article" date="2020" name="Phytopathology">
        <title>Genome Sequence Resources of Colletotrichum truncatum, C. plurivorum, C. musicola, and C. sojae: Four Species Pathogenic to Soybean (Glycine max).</title>
        <authorList>
            <person name="Rogerio F."/>
            <person name="Boufleur T.R."/>
            <person name="Ciampi-Guillardi M."/>
            <person name="Sukno S.A."/>
            <person name="Thon M.R."/>
            <person name="Massola Junior N.S."/>
            <person name="Baroncelli R."/>
        </authorList>
    </citation>
    <scope>NUCLEOTIDE SEQUENCE [LARGE SCALE GENOMIC DNA]</scope>
    <source>
        <strain evidence="2 3">LFN0009</strain>
    </source>
</reference>
<feature type="compositionally biased region" description="Basic and acidic residues" evidence="1">
    <location>
        <begin position="183"/>
        <end position="194"/>
    </location>
</feature>
<dbReference type="EMBL" id="WIGN01000547">
    <property type="protein sequence ID" value="KAF6789013.1"/>
    <property type="molecule type" value="Genomic_DNA"/>
</dbReference>
<accession>A0A8H6MIS7</accession>
<dbReference type="AlphaFoldDB" id="A0A8H6MIS7"/>
<organism evidence="2 3">
    <name type="scientific">Colletotrichum sojae</name>
    <dbReference type="NCBI Taxonomy" id="2175907"/>
    <lineage>
        <taxon>Eukaryota</taxon>
        <taxon>Fungi</taxon>
        <taxon>Dikarya</taxon>
        <taxon>Ascomycota</taxon>
        <taxon>Pezizomycotina</taxon>
        <taxon>Sordariomycetes</taxon>
        <taxon>Hypocreomycetidae</taxon>
        <taxon>Glomerellales</taxon>
        <taxon>Glomerellaceae</taxon>
        <taxon>Colletotrichum</taxon>
        <taxon>Colletotrichum orchidearum species complex</taxon>
    </lineage>
</organism>
<name>A0A8H6MIS7_9PEZI</name>
<feature type="region of interest" description="Disordered" evidence="1">
    <location>
        <begin position="159"/>
        <end position="194"/>
    </location>
</feature>
<evidence type="ECO:0000313" key="2">
    <source>
        <dbReference type="EMBL" id="KAF6789013.1"/>
    </source>
</evidence>
<evidence type="ECO:0000313" key="3">
    <source>
        <dbReference type="Proteomes" id="UP000652219"/>
    </source>
</evidence>
<protein>
    <submittedName>
        <fullName evidence="2">Uncharacterized protein</fullName>
    </submittedName>
</protein>
<feature type="compositionally biased region" description="Polar residues" evidence="1">
    <location>
        <begin position="159"/>
        <end position="182"/>
    </location>
</feature>